<comment type="caution">
    <text evidence="1">The sequence shown here is derived from an EMBL/GenBank/DDBJ whole genome shotgun (WGS) entry which is preliminary data.</text>
</comment>
<protein>
    <submittedName>
        <fullName evidence="1">Uncharacterized protein</fullName>
    </submittedName>
</protein>
<organism evidence="1 2">
    <name type="scientific">Russula earlei</name>
    <dbReference type="NCBI Taxonomy" id="71964"/>
    <lineage>
        <taxon>Eukaryota</taxon>
        <taxon>Fungi</taxon>
        <taxon>Dikarya</taxon>
        <taxon>Basidiomycota</taxon>
        <taxon>Agaricomycotina</taxon>
        <taxon>Agaricomycetes</taxon>
        <taxon>Russulales</taxon>
        <taxon>Russulaceae</taxon>
        <taxon>Russula</taxon>
    </lineage>
</organism>
<sequence>MATQTHPTPSAFSRVRFGFGPKPSRSRLPPETPENAEVRADWYIPYNGPYELPPAAPRSKNRDSWGQLLGSVLGNVAIPKSSVVGHQWSDVPVASEKIMSALPGSDAFSSHPYRMSAITDPTGIPGPAIMASQGYGASSSSQPSRGGGRQTLITSSTSFANIDTTGGVGESPTPVQRTSPLHSSPPSSSSNRLSLGSFLTFGGSTRKSRSDSVYVARQPSAKHSHNGTPTPDPLHSNRATSIDAQSVSFSQSFAPRPTDGTQIAPAVPHFDRHFHATSATLELPVAHQLLRPPPCVPLDKGKGVDRSYPYPRPPPLDTLNNPEIPAHLKPASRTSLFKTISAPNLRNLSRGLSNSKHAPSRGKYRWLSPETWCDALLFPRPRFLAYVDDDPPQYSHRQTPPIQPTESHAASERPKPNQTAMRGSRSAVNLHAPNSESSQGPPRAEPMLMARSGPFDVDGLPPSDRPRSFAQDDLALPSPVPSLARVLEMGASFERERATWKAHAARSMQSSRLTRSLGRSRSQTLLGNQLYAPTVHTRTSSDGTQTQQTRSGTSHARTTSSGGISRAGSKGNVALRAATGLCISGDKMSPQDRPSEAFSRIDDRDKVIRIGGRAPNADVGPSPSPPMTSNANVGVALSSPPDSAEGSSTEGSSPVYVPNHPYAQSGHSGSRRSHTRSSSDYAGPHPSAISITAPAVALVSDMSARHRLPPHVALHPYASALAYPNPPSQHPSTILPVVPKQSPKQSYHAPTEHVLSSLSTPQNPPKPRPQLWDTREFETGLAAPHAYASGDRVSGEPLAFADALSLDLQRRGSADSGLGESENQYETPASAAQPYSPLPRFAFITTPERQRHDASGDPKFLSMRSGHTATSSEMLNPPVFTASVLSYSHPSAPASLVDEPLPCSRASSPQQSPRPFSTIEDLDRYRNLFYRPRGSGSSRTPSVEHRRVLSRDNGSLTGVDTGSNSHVSGGSGLASLTRQLSNELEAIQDMHSLERTGSLQSSQPRMWGLRYGSLRGGDGLGTRTDPNAVLSITSDSEMTSLDATRLPLSLHRSGGHQSEGSLTFNIPQDVDSQTSSVLERSEVEDVHHDEVLRMGTVEAVSTPPATIPAYRLSFMGDVQGHSQESLLRVTADTRAPSTPSPILASIAHQGSRTSLLPAALPSATTEATRSSYLTDGTGTSRISGLSDFPAPPTQTVVSSDRVEVLNSYFDDAHSRPVSRAEGPSGTVASPSPPPASGSESDRLSEERPAGKVDPP</sequence>
<evidence type="ECO:0000313" key="2">
    <source>
        <dbReference type="Proteomes" id="UP001207468"/>
    </source>
</evidence>
<gene>
    <name evidence="1" type="ORF">F5148DRAFT_1281206</name>
</gene>
<evidence type="ECO:0000313" key="1">
    <source>
        <dbReference type="EMBL" id="KAI9511037.1"/>
    </source>
</evidence>
<reference evidence="1" key="1">
    <citation type="submission" date="2021-03" db="EMBL/GenBank/DDBJ databases">
        <title>Evolutionary priming and transition to the ectomycorrhizal habit in an iconic lineage of mushroom-forming fungi: is preadaptation a requirement?</title>
        <authorList>
            <consortium name="DOE Joint Genome Institute"/>
            <person name="Looney B.P."/>
            <person name="Miyauchi S."/>
            <person name="Morin E."/>
            <person name="Drula E."/>
            <person name="Courty P.E."/>
            <person name="Chicoki N."/>
            <person name="Fauchery L."/>
            <person name="Kohler A."/>
            <person name="Kuo A."/>
            <person name="LaButti K."/>
            <person name="Pangilinan J."/>
            <person name="Lipzen A."/>
            <person name="Riley R."/>
            <person name="Andreopoulos W."/>
            <person name="He G."/>
            <person name="Johnson J."/>
            <person name="Barry K.W."/>
            <person name="Grigoriev I.V."/>
            <person name="Nagy L."/>
            <person name="Hibbett D."/>
            <person name="Henrissat B."/>
            <person name="Matheny P.B."/>
            <person name="Labbe J."/>
            <person name="Martin A.F."/>
        </authorList>
    </citation>
    <scope>NUCLEOTIDE SEQUENCE</scope>
    <source>
        <strain evidence="1">BPL698</strain>
    </source>
</reference>
<accession>A0ACC0UJM6</accession>
<name>A0ACC0UJM6_9AGAM</name>
<dbReference type="Proteomes" id="UP001207468">
    <property type="component" value="Unassembled WGS sequence"/>
</dbReference>
<proteinExistence type="predicted"/>
<keyword evidence="2" id="KW-1185">Reference proteome</keyword>
<dbReference type="EMBL" id="JAGFNK010000028">
    <property type="protein sequence ID" value="KAI9511037.1"/>
    <property type="molecule type" value="Genomic_DNA"/>
</dbReference>